<dbReference type="VEuPathDB" id="VectorBase:ASTEI20_045711"/>
<name>A0A182YHB9_ANOST</name>
<dbReference type="STRING" id="30069.A0A182YHB9"/>
<dbReference type="AlphaFoldDB" id="A0A182YHB9"/>
<reference evidence="2" key="1">
    <citation type="journal article" date="2014" name="Genome Biol.">
        <title>Genome analysis of a major urban malaria vector mosquito, Anopheles stephensi.</title>
        <authorList>
            <person name="Jiang X."/>
            <person name="Peery A."/>
            <person name="Hall A.B."/>
            <person name="Sharma A."/>
            <person name="Chen X.G."/>
            <person name="Waterhouse R.M."/>
            <person name="Komissarov A."/>
            <person name="Riehle M.M."/>
            <person name="Shouche Y."/>
            <person name="Sharakhova M.V."/>
            <person name="Lawson D."/>
            <person name="Pakpour N."/>
            <person name="Arensburger P."/>
            <person name="Davidson V.L."/>
            <person name="Eiglmeier K."/>
            <person name="Emrich S."/>
            <person name="George P."/>
            <person name="Kennedy R.C."/>
            <person name="Mane S.P."/>
            <person name="Maslen G."/>
            <person name="Oringanje C."/>
            <person name="Qi Y."/>
            <person name="Settlage R."/>
            <person name="Tojo M."/>
            <person name="Tubio J.M."/>
            <person name="Unger M.F."/>
            <person name="Wang B."/>
            <person name="Vernick K.D."/>
            <person name="Ribeiro J.M."/>
            <person name="James A.A."/>
            <person name="Michel K."/>
            <person name="Riehle M.A."/>
            <person name="Luckhart S."/>
            <person name="Sharakhov I.V."/>
            <person name="Tu Z."/>
        </authorList>
    </citation>
    <scope>NUCLEOTIDE SEQUENCE [LARGE SCALE GENOMIC DNA]</scope>
    <source>
        <strain evidence="2">Indian</strain>
    </source>
</reference>
<accession>A0A182YHB9</accession>
<keyword evidence="2" id="KW-1185">Reference proteome</keyword>
<dbReference type="OMA" id="IYHGYRM"/>
<dbReference type="Proteomes" id="UP000076408">
    <property type="component" value="Unassembled WGS sequence"/>
</dbReference>
<dbReference type="VEuPathDB" id="VectorBase:ASTEI07855"/>
<organism evidence="1 2">
    <name type="scientific">Anopheles stephensi</name>
    <name type="common">Indo-Pakistan malaria mosquito</name>
    <dbReference type="NCBI Taxonomy" id="30069"/>
    <lineage>
        <taxon>Eukaryota</taxon>
        <taxon>Metazoa</taxon>
        <taxon>Ecdysozoa</taxon>
        <taxon>Arthropoda</taxon>
        <taxon>Hexapoda</taxon>
        <taxon>Insecta</taxon>
        <taxon>Pterygota</taxon>
        <taxon>Neoptera</taxon>
        <taxon>Endopterygota</taxon>
        <taxon>Diptera</taxon>
        <taxon>Nematocera</taxon>
        <taxon>Culicoidea</taxon>
        <taxon>Culicidae</taxon>
        <taxon>Anophelinae</taxon>
        <taxon>Anopheles</taxon>
    </lineage>
</organism>
<proteinExistence type="predicted"/>
<evidence type="ECO:0000313" key="2">
    <source>
        <dbReference type="Proteomes" id="UP000076408"/>
    </source>
</evidence>
<protein>
    <submittedName>
        <fullName evidence="1">Uncharacterized protein</fullName>
    </submittedName>
</protein>
<dbReference type="EnsemblMetazoa" id="ASTEI07855-RA">
    <property type="protein sequence ID" value="ASTEI07855-PA"/>
    <property type="gene ID" value="ASTEI07855"/>
</dbReference>
<dbReference type="VEuPathDB" id="VectorBase:ASTE003719"/>
<sequence>MMNQYRSEKQLAYLYPIIATLSFVCCISTTVAWHHWRYVLDTCVETNCGCILHGRSTPTHFTGGHVAYCHWAAYGLVLPIIFCFIFGIFHVFRVCFGRRRRYPETATVRQRSGDLIVMTTKTDVEQDDINPYYWIPASVIGSLMAALTLVHAAMYLDGFLNTCKQQRNELIKYMQANGSLVPIIQSRISCSSVFDFMDYLHQDVAFDRRREGRINTAAALIIGLVCSWACVGLWIWTVVINARRALASKNMRI</sequence>
<evidence type="ECO:0000313" key="1">
    <source>
        <dbReference type="EnsemblMetazoa" id="ASTEI07855-PA"/>
    </source>
</evidence>
<reference evidence="1" key="2">
    <citation type="submission" date="2020-05" db="UniProtKB">
        <authorList>
            <consortium name="EnsemblMetazoa"/>
        </authorList>
    </citation>
    <scope>IDENTIFICATION</scope>
    <source>
        <strain evidence="1">Indian</strain>
    </source>
</reference>